<keyword evidence="4" id="KW-1185">Reference proteome</keyword>
<feature type="transmembrane region" description="Helical" evidence="2">
    <location>
        <begin position="21"/>
        <end position="39"/>
    </location>
</feature>
<organism evidence="3 4">
    <name type="scientific">Citreimonas salinaria</name>
    <dbReference type="NCBI Taxonomy" id="321339"/>
    <lineage>
        <taxon>Bacteria</taxon>
        <taxon>Pseudomonadati</taxon>
        <taxon>Pseudomonadota</taxon>
        <taxon>Alphaproteobacteria</taxon>
        <taxon>Rhodobacterales</taxon>
        <taxon>Roseobacteraceae</taxon>
        <taxon>Citreimonas</taxon>
    </lineage>
</organism>
<name>A0A1H3G0Y1_9RHOB</name>
<feature type="region of interest" description="Disordered" evidence="1">
    <location>
        <begin position="47"/>
        <end position="66"/>
    </location>
</feature>
<dbReference type="AlphaFoldDB" id="A0A1H3G0Y1"/>
<protein>
    <submittedName>
        <fullName evidence="3">Uncharacterized protein</fullName>
    </submittedName>
</protein>
<evidence type="ECO:0000313" key="4">
    <source>
        <dbReference type="Proteomes" id="UP000199286"/>
    </source>
</evidence>
<keyword evidence="2" id="KW-0812">Transmembrane</keyword>
<evidence type="ECO:0000256" key="1">
    <source>
        <dbReference type="SAM" id="MobiDB-lite"/>
    </source>
</evidence>
<proteinExistence type="predicted"/>
<dbReference type="Proteomes" id="UP000199286">
    <property type="component" value="Unassembled WGS sequence"/>
</dbReference>
<reference evidence="3 4" key="1">
    <citation type="submission" date="2016-10" db="EMBL/GenBank/DDBJ databases">
        <authorList>
            <person name="de Groot N.N."/>
        </authorList>
    </citation>
    <scope>NUCLEOTIDE SEQUENCE [LARGE SCALE GENOMIC DNA]</scope>
    <source>
        <strain evidence="3 4">DSM 26880</strain>
    </source>
</reference>
<gene>
    <name evidence="3" type="ORF">SAMN05444340_10292</name>
</gene>
<keyword evidence="2" id="KW-0472">Membrane</keyword>
<dbReference type="EMBL" id="FNPF01000002">
    <property type="protein sequence ID" value="SDX96963.1"/>
    <property type="molecule type" value="Genomic_DNA"/>
</dbReference>
<sequence length="66" mass="7143">MSPPDTNTEKQAKRHKPALGGMWLGLAFVALLFIGYVVYEIVSGEEPEGAETQIQPGVDTEIVPSE</sequence>
<accession>A0A1H3G0Y1</accession>
<evidence type="ECO:0000313" key="3">
    <source>
        <dbReference type="EMBL" id="SDX96963.1"/>
    </source>
</evidence>
<evidence type="ECO:0000256" key="2">
    <source>
        <dbReference type="SAM" id="Phobius"/>
    </source>
</evidence>
<keyword evidence="2" id="KW-1133">Transmembrane helix</keyword>
<dbReference type="RefSeq" id="WP_089878990.1">
    <property type="nucleotide sequence ID" value="NZ_FNPF01000002.1"/>
</dbReference>
<dbReference type="OrthoDB" id="7779177at2"/>